<name>A0A2P5FV28_TREOI</name>
<comment type="caution">
    <text evidence="1">The sequence shown here is derived from an EMBL/GenBank/DDBJ whole genome shotgun (WGS) entry which is preliminary data.</text>
</comment>
<sequence length="108" mass="12070">MSALFNNNNNTTEKCLICLTNQANSQSNNTIKYTAQLGNLPCLKGTLVILGQKQHPKVKIAIQFLHLLMSKWKLMILTLSCFLVDVPYENMAAGDKLDNSSFDPLKKL</sequence>
<dbReference type="OrthoDB" id="10548262at2759"/>
<dbReference type="EMBL" id="JXTC01000007">
    <property type="protein sequence ID" value="POO01639.1"/>
    <property type="molecule type" value="Genomic_DNA"/>
</dbReference>
<keyword evidence="2" id="KW-1185">Reference proteome</keyword>
<evidence type="ECO:0000313" key="1">
    <source>
        <dbReference type="EMBL" id="POO01639.1"/>
    </source>
</evidence>
<dbReference type="AlphaFoldDB" id="A0A2P5FV28"/>
<accession>A0A2P5FV28</accession>
<organism evidence="1 2">
    <name type="scientific">Trema orientale</name>
    <name type="common">Charcoal tree</name>
    <name type="synonym">Celtis orientalis</name>
    <dbReference type="NCBI Taxonomy" id="63057"/>
    <lineage>
        <taxon>Eukaryota</taxon>
        <taxon>Viridiplantae</taxon>
        <taxon>Streptophyta</taxon>
        <taxon>Embryophyta</taxon>
        <taxon>Tracheophyta</taxon>
        <taxon>Spermatophyta</taxon>
        <taxon>Magnoliopsida</taxon>
        <taxon>eudicotyledons</taxon>
        <taxon>Gunneridae</taxon>
        <taxon>Pentapetalae</taxon>
        <taxon>rosids</taxon>
        <taxon>fabids</taxon>
        <taxon>Rosales</taxon>
        <taxon>Cannabaceae</taxon>
        <taxon>Trema</taxon>
    </lineage>
</organism>
<dbReference type="Proteomes" id="UP000237000">
    <property type="component" value="Unassembled WGS sequence"/>
</dbReference>
<dbReference type="InParanoid" id="A0A2P5FV28"/>
<gene>
    <name evidence="1" type="ORF">TorRG33x02_024160</name>
</gene>
<protein>
    <submittedName>
        <fullName evidence="1">Uncharacterized protein</fullName>
    </submittedName>
</protein>
<evidence type="ECO:0000313" key="2">
    <source>
        <dbReference type="Proteomes" id="UP000237000"/>
    </source>
</evidence>
<proteinExistence type="predicted"/>
<reference evidence="2" key="1">
    <citation type="submission" date="2016-06" db="EMBL/GenBank/DDBJ databases">
        <title>Parallel loss of symbiosis genes in relatives of nitrogen-fixing non-legume Parasponia.</title>
        <authorList>
            <person name="Van Velzen R."/>
            <person name="Holmer R."/>
            <person name="Bu F."/>
            <person name="Rutten L."/>
            <person name="Van Zeijl A."/>
            <person name="Liu W."/>
            <person name="Santuari L."/>
            <person name="Cao Q."/>
            <person name="Sharma T."/>
            <person name="Shen D."/>
            <person name="Roswanjaya Y."/>
            <person name="Wardhani T."/>
            <person name="Kalhor M.S."/>
            <person name="Jansen J."/>
            <person name="Van den Hoogen J."/>
            <person name="Gungor B."/>
            <person name="Hartog M."/>
            <person name="Hontelez J."/>
            <person name="Verver J."/>
            <person name="Yang W.-C."/>
            <person name="Schijlen E."/>
            <person name="Repin R."/>
            <person name="Schilthuizen M."/>
            <person name="Schranz E."/>
            <person name="Heidstra R."/>
            <person name="Miyata K."/>
            <person name="Fedorova E."/>
            <person name="Kohlen W."/>
            <person name="Bisseling T."/>
            <person name="Smit S."/>
            <person name="Geurts R."/>
        </authorList>
    </citation>
    <scope>NUCLEOTIDE SEQUENCE [LARGE SCALE GENOMIC DNA]</scope>
    <source>
        <strain evidence="2">cv. RG33-2</strain>
    </source>
</reference>